<dbReference type="GO" id="GO:0016757">
    <property type="term" value="F:glycosyltransferase activity"/>
    <property type="evidence" value="ECO:0007669"/>
    <property type="project" value="UniProtKB-KW"/>
</dbReference>
<protein>
    <submittedName>
        <fullName evidence="2">Putative glycosyltransferase EpsJ</fullName>
        <ecNumber evidence="2">2.4.-.-</ecNumber>
    </submittedName>
</protein>
<dbReference type="PANTHER" id="PTHR43685:SF2">
    <property type="entry name" value="GLYCOSYLTRANSFERASE 2-LIKE DOMAIN-CONTAINING PROTEIN"/>
    <property type="match status" value="1"/>
</dbReference>
<dbReference type="EMBL" id="CADDTS010000043">
    <property type="protein sequence ID" value="CAB1220474.1"/>
    <property type="molecule type" value="Genomic_DNA"/>
</dbReference>
<keyword evidence="2" id="KW-0808">Transferase</keyword>
<dbReference type="SUPFAM" id="SSF53448">
    <property type="entry name" value="Nucleotide-diphospho-sugar transferases"/>
    <property type="match status" value="1"/>
</dbReference>
<dbReference type="Pfam" id="PF00535">
    <property type="entry name" value="Glycos_transf_2"/>
    <property type="match status" value="1"/>
</dbReference>
<dbReference type="InterPro" id="IPR029044">
    <property type="entry name" value="Nucleotide-diphossugar_trans"/>
</dbReference>
<feature type="domain" description="Glycosyltransferase 2-like" evidence="1">
    <location>
        <begin position="13"/>
        <end position="140"/>
    </location>
</feature>
<dbReference type="PANTHER" id="PTHR43685">
    <property type="entry name" value="GLYCOSYLTRANSFERASE"/>
    <property type="match status" value="1"/>
</dbReference>
<dbReference type="AlphaFoldDB" id="A0A811GHE4"/>
<accession>A0A811GHE4</accession>
<reference evidence="2 3" key="1">
    <citation type="submission" date="2020-02" db="EMBL/GenBank/DDBJ databases">
        <authorList>
            <person name="Chaudhuri R."/>
        </authorList>
    </citation>
    <scope>NUCLEOTIDE SEQUENCE [LARGE SCALE GENOMIC DNA]</scope>
    <source>
        <strain evidence="2">SFB21</strain>
    </source>
</reference>
<sequence>MSLVKTTESLDLTVVIPFYNRSNYAKRLLDSVIQQSLTPKFIFFVDNGSKIEELERLHEIINSVDHKDINIQCLKTEKFGNANYARNLGLEQANTQYVAFLDSDDWWEPCHLENSLKILNKSSKAGIYGGAIIHYGNSKVVNSSGDIALVDTPYHILFSNAGWSAQTSSYIVNKNKLKNLKWDESLKRHQDYDFFLALQYLTEGWVFNPIPTSHLERDDAVSGRNFDIKSMIGFLEKWKQKFPETCLKKYLVDQMDLCIIANIDKKYYEYYENIYLNLVDSDYVFHVEYIYRNLRQKIIFFLKKHGLFSLFKIILRKHK</sequence>
<dbReference type="Proteomes" id="UP000489961">
    <property type="component" value="Unassembled WGS sequence"/>
</dbReference>
<dbReference type="Gene3D" id="3.90.550.10">
    <property type="entry name" value="Spore Coat Polysaccharide Biosynthesis Protein SpsA, Chain A"/>
    <property type="match status" value="1"/>
</dbReference>
<keyword evidence="2" id="KW-0328">Glycosyltransferase</keyword>
<gene>
    <name evidence="2" type="primary">epsJ_2</name>
    <name evidence="2" type="ORF">SFB21_2598</name>
</gene>
<evidence type="ECO:0000313" key="2">
    <source>
        <dbReference type="EMBL" id="CAB1220474.1"/>
    </source>
</evidence>
<evidence type="ECO:0000259" key="1">
    <source>
        <dbReference type="Pfam" id="PF00535"/>
    </source>
</evidence>
<dbReference type="InterPro" id="IPR001173">
    <property type="entry name" value="Glyco_trans_2-like"/>
</dbReference>
<dbReference type="RefSeq" id="WP_174560397.1">
    <property type="nucleotide sequence ID" value="NZ_CADDTS010000043.1"/>
</dbReference>
<comment type="caution">
    <text evidence="2">The sequence shown here is derived from an EMBL/GenBank/DDBJ whole genome shotgun (WGS) entry which is preliminary data.</text>
</comment>
<organism evidence="2 3">
    <name type="scientific">Acinetobacter bouvetii</name>
    <dbReference type="NCBI Taxonomy" id="202951"/>
    <lineage>
        <taxon>Bacteria</taxon>
        <taxon>Pseudomonadati</taxon>
        <taxon>Pseudomonadota</taxon>
        <taxon>Gammaproteobacteria</taxon>
        <taxon>Moraxellales</taxon>
        <taxon>Moraxellaceae</taxon>
        <taxon>Acinetobacter</taxon>
    </lineage>
</organism>
<dbReference type="EC" id="2.4.-.-" evidence="2"/>
<evidence type="ECO:0000313" key="3">
    <source>
        <dbReference type="Proteomes" id="UP000489961"/>
    </source>
</evidence>
<name>A0A811GHE4_9GAMM</name>
<proteinExistence type="predicted"/>
<dbReference type="InterPro" id="IPR050834">
    <property type="entry name" value="Glycosyltransf_2"/>
</dbReference>
<dbReference type="CDD" id="cd00761">
    <property type="entry name" value="Glyco_tranf_GTA_type"/>
    <property type="match status" value="1"/>
</dbReference>